<keyword evidence="2 5" id="KW-0812">Transmembrane</keyword>
<keyword evidence="4 5" id="KW-0472">Membrane</keyword>
<dbReference type="EMBL" id="CAUYUJ010001993">
    <property type="protein sequence ID" value="CAK0798661.1"/>
    <property type="molecule type" value="Genomic_DNA"/>
</dbReference>
<dbReference type="PANTHER" id="PTHR23291:SF47">
    <property type="entry name" value="TRANSMEMBRANE BAX INHIBITOR MOTIF CONTAINING 7"/>
    <property type="match status" value="1"/>
</dbReference>
<feature type="transmembrane region" description="Helical" evidence="5">
    <location>
        <begin position="15"/>
        <end position="36"/>
    </location>
</feature>
<comment type="subcellular location">
    <subcellularLocation>
        <location evidence="1">Membrane</location>
        <topology evidence="1">Multi-pass membrane protein</topology>
    </subcellularLocation>
</comment>
<keyword evidence="3 5" id="KW-1133">Transmembrane helix</keyword>
<name>A0ABN9Q2T4_9DINO</name>
<evidence type="ECO:0000256" key="5">
    <source>
        <dbReference type="RuleBase" id="RU004379"/>
    </source>
</evidence>
<keyword evidence="7" id="KW-1185">Reference proteome</keyword>
<evidence type="ECO:0000256" key="2">
    <source>
        <dbReference type="ARBA" id="ARBA00022692"/>
    </source>
</evidence>
<evidence type="ECO:0000256" key="1">
    <source>
        <dbReference type="ARBA" id="ARBA00004141"/>
    </source>
</evidence>
<comment type="similarity">
    <text evidence="5">Belongs to the BI1 family.</text>
</comment>
<accession>A0ABN9Q2T4</accession>
<comment type="caution">
    <text evidence="5">Lacks conserved residue(s) required for the propagation of feature annotation.</text>
</comment>
<evidence type="ECO:0000313" key="7">
    <source>
        <dbReference type="Proteomes" id="UP001189429"/>
    </source>
</evidence>
<feature type="transmembrane region" description="Helical" evidence="5">
    <location>
        <begin position="89"/>
        <end position="110"/>
    </location>
</feature>
<protein>
    <submittedName>
        <fullName evidence="6">Uncharacterized protein</fullName>
    </submittedName>
</protein>
<proteinExistence type="inferred from homology"/>
<feature type="transmembrane region" description="Helical" evidence="5">
    <location>
        <begin position="48"/>
        <end position="69"/>
    </location>
</feature>
<dbReference type="PANTHER" id="PTHR23291">
    <property type="entry name" value="BAX INHIBITOR-RELATED"/>
    <property type="match status" value="1"/>
</dbReference>
<reference evidence="6" key="1">
    <citation type="submission" date="2023-10" db="EMBL/GenBank/DDBJ databases">
        <authorList>
            <person name="Chen Y."/>
            <person name="Shah S."/>
            <person name="Dougan E. K."/>
            <person name="Thang M."/>
            <person name="Chan C."/>
        </authorList>
    </citation>
    <scope>NUCLEOTIDE SEQUENCE [LARGE SCALE GENOMIC DNA]</scope>
</reference>
<comment type="caution">
    <text evidence="6">The sequence shown here is derived from an EMBL/GenBank/DDBJ whole genome shotgun (WGS) entry which is preliminary data.</text>
</comment>
<sequence>MPLLPVPLRPPPSSLVPGSLLSLPLLPLLPPLRLALLAAPSPLAPSPLLPPLSVLLFLLSPCFSAYIVFDTQMIVGGTHKYQFSVDDYAMAAIMLYIDIIQLFVHLLRIFGNRR</sequence>
<evidence type="ECO:0000313" key="6">
    <source>
        <dbReference type="EMBL" id="CAK0798661.1"/>
    </source>
</evidence>
<organism evidence="6 7">
    <name type="scientific">Prorocentrum cordatum</name>
    <dbReference type="NCBI Taxonomy" id="2364126"/>
    <lineage>
        <taxon>Eukaryota</taxon>
        <taxon>Sar</taxon>
        <taxon>Alveolata</taxon>
        <taxon>Dinophyceae</taxon>
        <taxon>Prorocentrales</taxon>
        <taxon>Prorocentraceae</taxon>
        <taxon>Prorocentrum</taxon>
    </lineage>
</organism>
<dbReference type="Pfam" id="PF01027">
    <property type="entry name" value="Bax1-I"/>
    <property type="match status" value="1"/>
</dbReference>
<dbReference type="Proteomes" id="UP001189429">
    <property type="component" value="Unassembled WGS sequence"/>
</dbReference>
<dbReference type="InterPro" id="IPR006214">
    <property type="entry name" value="Bax_inhibitor_1-related"/>
</dbReference>
<evidence type="ECO:0000256" key="3">
    <source>
        <dbReference type="ARBA" id="ARBA00022989"/>
    </source>
</evidence>
<evidence type="ECO:0000256" key="4">
    <source>
        <dbReference type="ARBA" id="ARBA00023136"/>
    </source>
</evidence>
<gene>
    <name evidence="6" type="ORF">PCOR1329_LOCUS7351</name>
</gene>